<proteinExistence type="inferred from homology"/>
<evidence type="ECO:0000313" key="27">
    <source>
        <dbReference type="EMBL" id="OGI45160.1"/>
    </source>
</evidence>
<keyword evidence="7" id="KW-1003">Cell membrane</keyword>
<dbReference type="GO" id="GO:0009002">
    <property type="term" value="F:serine-type D-Ala-D-Ala carboxypeptidase activity"/>
    <property type="evidence" value="ECO:0007669"/>
    <property type="project" value="UniProtKB-EC"/>
</dbReference>
<evidence type="ECO:0000256" key="1">
    <source>
        <dbReference type="ARBA" id="ARBA00002624"/>
    </source>
</evidence>
<evidence type="ECO:0000256" key="21">
    <source>
        <dbReference type="ARBA" id="ARBA00049902"/>
    </source>
</evidence>
<dbReference type="Pfam" id="PF00912">
    <property type="entry name" value="Transgly"/>
    <property type="match status" value="1"/>
</dbReference>
<keyword evidence="17" id="KW-0511">Multifunctional enzyme</keyword>
<dbReference type="GO" id="GO:0008360">
    <property type="term" value="P:regulation of cell shape"/>
    <property type="evidence" value="ECO:0007669"/>
    <property type="project" value="UniProtKB-UniRule"/>
</dbReference>
<evidence type="ECO:0000256" key="17">
    <source>
        <dbReference type="ARBA" id="ARBA00023268"/>
    </source>
</evidence>
<dbReference type="SUPFAM" id="SSF53955">
    <property type="entry name" value="Lysozyme-like"/>
    <property type="match status" value="1"/>
</dbReference>
<evidence type="ECO:0000256" key="14">
    <source>
        <dbReference type="ARBA" id="ARBA00022984"/>
    </source>
</evidence>
<dbReference type="Gene3D" id="3.40.710.10">
    <property type="entry name" value="DD-peptidase/beta-lactamase superfamily"/>
    <property type="match status" value="1"/>
</dbReference>
<dbReference type="GO" id="GO:0009274">
    <property type="term" value="C:peptidoglycan-based cell wall"/>
    <property type="evidence" value="ECO:0007669"/>
    <property type="project" value="UniProtKB-UniRule"/>
</dbReference>
<evidence type="ECO:0000256" key="4">
    <source>
        <dbReference type="ARBA" id="ARBA00007090"/>
    </source>
</evidence>
<feature type="domain" description="Penicillin-binding protein transpeptidase" evidence="24">
    <location>
        <begin position="402"/>
        <end position="643"/>
    </location>
</feature>
<dbReference type="PIRSF" id="PIRSF002799">
    <property type="entry name" value="PBP_1b"/>
    <property type="match status" value="1"/>
</dbReference>
<dbReference type="EMBL" id="MFST01000016">
    <property type="protein sequence ID" value="OGI45160.1"/>
    <property type="molecule type" value="Genomic_DNA"/>
</dbReference>
<dbReference type="InterPro" id="IPR011813">
    <property type="entry name" value="PBP_1b"/>
</dbReference>
<dbReference type="InterPro" id="IPR001460">
    <property type="entry name" value="PCN-bd_Tpept"/>
</dbReference>
<dbReference type="GO" id="GO:0046677">
    <property type="term" value="P:response to antibiotic"/>
    <property type="evidence" value="ECO:0007669"/>
    <property type="project" value="UniProtKB-KW"/>
</dbReference>
<protein>
    <recommendedName>
        <fullName evidence="6 22">Penicillin-binding protein 1B</fullName>
        <shortName evidence="22">PBP-1b</shortName>
        <shortName evidence="22">PBP1b</shortName>
    </recommendedName>
    <alternativeName>
        <fullName evidence="19 22">Murein polymerase</fullName>
    </alternativeName>
</protein>
<dbReference type="InterPro" id="IPR050396">
    <property type="entry name" value="Glycosyltr_51/Transpeptidase"/>
</dbReference>
<feature type="domain" description="Bifunctional transglycosylase second" evidence="26">
    <location>
        <begin position="41"/>
        <end position="125"/>
    </location>
</feature>
<name>A0A1F6TJ51_9PROT</name>
<dbReference type="SUPFAM" id="SSF56601">
    <property type="entry name" value="beta-lactamase/transpeptidase-like"/>
    <property type="match status" value="1"/>
</dbReference>
<comment type="pathway">
    <text evidence="3 22">Cell wall biogenesis; peptidoglycan biosynthesis.</text>
</comment>
<dbReference type="GO" id="GO:0009252">
    <property type="term" value="P:peptidoglycan biosynthetic process"/>
    <property type="evidence" value="ECO:0007669"/>
    <property type="project" value="UniProtKB-UniRule"/>
</dbReference>
<dbReference type="Pfam" id="PF14814">
    <property type="entry name" value="UB2H"/>
    <property type="match status" value="1"/>
</dbReference>
<dbReference type="GO" id="GO:0005886">
    <property type="term" value="C:plasma membrane"/>
    <property type="evidence" value="ECO:0007669"/>
    <property type="project" value="UniProtKB-SubCell"/>
</dbReference>
<evidence type="ECO:0000313" key="28">
    <source>
        <dbReference type="Proteomes" id="UP000179344"/>
    </source>
</evidence>
<evidence type="ECO:0000256" key="6">
    <source>
        <dbReference type="ARBA" id="ARBA00018637"/>
    </source>
</evidence>
<dbReference type="UniPathway" id="UPA00219"/>
<dbReference type="Gene3D" id="1.10.3810.10">
    <property type="entry name" value="Biosynthetic peptidoglycan transglycosylase-like"/>
    <property type="match status" value="1"/>
</dbReference>
<comment type="catalytic activity">
    <reaction evidence="20">
        <text>Preferential cleavage: (Ac)2-L-Lys-D-Ala-|-D-Ala. Also transpeptidation of peptidyl-alanyl moieties that are N-acyl substituents of D-alanine.</text>
        <dbReference type="EC" id="3.4.16.4"/>
    </reaction>
</comment>
<comment type="catalytic activity">
    <reaction evidence="21">
        <text>[GlcNAc-(1-&gt;4)-Mur2Ac(oyl-L-Ala-gamma-D-Glu-L-Lys-D-Ala-D-Ala)](n)-di-trans,octa-cis-undecaprenyl diphosphate + beta-D-GlcNAc-(1-&gt;4)-Mur2Ac(oyl-L-Ala-gamma-D-Glu-L-Lys-D-Ala-D-Ala)-di-trans,octa-cis-undecaprenyl diphosphate = [GlcNAc-(1-&gt;4)-Mur2Ac(oyl-L-Ala-gamma-D-Glu-L-Lys-D-Ala-D-Ala)](n+1)-di-trans,octa-cis-undecaprenyl diphosphate + di-trans,octa-cis-undecaprenyl diphosphate + H(+)</text>
        <dbReference type="Rhea" id="RHEA:23708"/>
        <dbReference type="Rhea" id="RHEA-COMP:9602"/>
        <dbReference type="Rhea" id="RHEA-COMP:9603"/>
        <dbReference type="ChEBI" id="CHEBI:15378"/>
        <dbReference type="ChEBI" id="CHEBI:58405"/>
        <dbReference type="ChEBI" id="CHEBI:60033"/>
        <dbReference type="ChEBI" id="CHEBI:78435"/>
        <dbReference type="EC" id="2.4.99.28"/>
    </reaction>
</comment>
<evidence type="ECO:0000256" key="12">
    <source>
        <dbReference type="ARBA" id="ARBA00022801"/>
    </source>
</evidence>
<keyword evidence="18 22" id="KW-0961">Cell wall biogenesis/degradation</keyword>
<keyword evidence="14 22" id="KW-0573">Peptidoglycan synthesis</keyword>
<dbReference type="InterPro" id="IPR001264">
    <property type="entry name" value="Glyco_trans_51"/>
</dbReference>
<evidence type="ECO:0000256" key="3">
    <source>
        <dbReference type="ARBA" id="ARBA00004752"/>
    </source>
</evidence>
<keyword evidence="11 22" id="KW-0808">Transferase</keyword>
<evidence type="ECO:0000256" key="23">
    <source>
        <dbReference type="PIRSR" id="PIRSR002799-1"/>
    </source>
</evidence>
<dbReference type="NCBIfam" id="TIGR02071">
    <property type="entry name" value="PBP_1b"/>
    <property type="match status" value="1"/>
</dbReference>
<keyword evidence="9" id="KW-0645">Protease</keyword>
<comment type="subcellular location">
    <subcellularLocation>
        <location evidence="2">Cell membrane</location>
    </subcellularLocation>
</comment>
<dbReference type="PANTHER" id="PTHR32282:SF11">
    <property type="entry name" value="PENICILLIN-BINDING PROTEIN 1B"/>
    <property type="match status" value="1"/>
</dbReference>
<evidence type="ECO:0000259" key="25">
    <source>
        <dbReference type="Pfam" id="PF00912"/>
    </source>
</evidence>
<dbReference type="GO" id="GO:0030288">
    <property type="term" value="C:outer membrane-bounded periplasmic space"/>
    <property type="evidence" value="ECO:0007669"/>
    <property type="project" value="TreeGrafter"/>
</dbReference>
<dbReference type="Proteomes" id="UP000179344">
    <property type="component" value="Unassembled WGS sequence"/>
</dbReference>
<comment type="function">
    <text evidence="1 22">Cell wall formation. Synthesis of cross-linked peptidoglycan from the lipid intermediates. The enzyme has a penicillin-insensitive transglycosylase N-terminal domain (formation of linear glycan strands) and a penicillin-sensitive transpeptidase C-terminal domain (cross-linking of the peptide subunits).</text>
</comment>
<evidence type="ECO:0000256" key="18">
    <source>
        <dbReference type="ARBA" id="ARBA00023316"/>
    </source>
</evidence>
<evidence type="ECO:0000256" key="2">
    <source>
        <dbReference type="ARBA" id="ARBA00004236"/>
    </source>
</evidence>
<dbReference type="GO" id="GO:0008658">
    <property type="term" value="F:penicillin binding"/>
    <property type="evidence" value="ECO:0007669"/>
    <property type="project" value="InterPro"/>
</dbReference>
<evidence type="ECO:0000256" key="10">
    <source>
        <dbReference type="ARBA" id="ARBA00022676"/>
    </source>
</evidence>
<keyword evidence="16" id="KW-0046">Antibiotic resistance</keyword>
<dbReference type="InterPro" id="IPR028166">
    <property type="entry name" value="UB2H"/>
</dbReference>
<dbReference type="Pfam" id="PF00905">
    <property type="entry name" value="Transpeptidase"/>
    <property type="match status" value="1"/>
</dbReference>
<keyword evidence="8" id="KW-0121">Carboxypeptidase</keyword>
<dbReference type="InterPro" id="IPR023346">
    <property type="entry name" value="Lysozyme-like_dom_sf"/>
</dbReference>
<evidence type="ECO:0000256" key="11">
    <source>
        <dbReference type="ARBA" id="ARBA00022679"/>
    </source>
</evidence>
<dbReference type="GO" id="GO:0071555">
    <property type="term" value="P:cell wall organization"/>
    <property type="evidence" value="ECO:0007669"/>
    <property type="project" value="UniProtKB-UniRule"/>
</dbReference>
<evidence type="ECO:0000256" key="16">
    <source>
        <dbReference type="ARBA" id="ARBA00023251"/>
    </source>
</evidence>
<comment type="similarity">
    <text evidence="4 22">In the C-terminal section; belongs to the transpeptidase family.</text>
</comment>
<sequence length="744" mass="82322">MLLLLLLLAAFTLYLDITIRAQFEGKRWALPARVYARPLELYPGAKLTPEQLAAELTLLRYHQVAAPEEPGSYRRAGEEFELLTRPFLFWDGTQNVLRLRVELDAGRVHKLRDHKTGAAVNLARLDPLLIGSIYPAHNEDRVLVRLKEVPQDIVNGLVAVEDRKFFSHHGVDPRGMARAAVTMLRGGAVQGGSTLTQQLVKNFYLSSDRTLRRKFTEILMALLLESHYGKEEILETYVNEIYLGQDGNRAVHGFGLASHFYFGQPLPRLTLAQSALLVALVKGPSHYDPRRFPQRALERRNLVLAELHRREFISPRQLAAARAEPLGVTTKPPSGASPYPAFLDLVHRQLRRDYDEDDLRSEGLQIFTTLDPQAQRAAEHALTRRLAELERARAMPAHTLEGSVVVTSAQHGEVQAVVGGRDTLFEGFNRALDAQRPIGSLIKPAVYLAALERPDSYTLATPLDDSRLVWKERGIKDWEPNNYDMEFHGRVALHTALANSYNVATARLGLELGVPQVMETVQRLGVEREFPTYASSLLGTSELAPIEVAQMYQTLASGGFRSPLRAIREILTVDGKPLQRYPLAVEQAVEPAPAYLLTTALQGVVREGTGQGLRQYVAPAVGVAGKTGTTGDLRDSWFAGYTGDRLAVVWVGADDNRPVQLTGSTGALVVWGDMMAQLDPEPLALPPPETIERVWIDPKTGRRAAKDCQGAVELPFIRGSAPKENAPCATAAPVRSWFKGLFGE</sequence>
<evidence type="ECO:0000259" key="26">
    <source>
        <dbReference type="Pfam" id="PF14814"/>
    </source>
</evidence>
<evidence type="ECO:0000256" key="8">
    <source>
        <dbReference type="ARBA" id="ARBA00022645"/>
    </source>
</evidence>
<keyword evidence="10 22" id="KW-0328">Glycosyltransferase</keyword>
<feature type="active site" description="Proton donor; for transglycosylase activity" evidence="23">
    <location>
        <position position="161"/>
    </location>
</feature>
<dbReference type="InterPro" id="IPR036950">
    <property type="entry name" value="PBP_transglycosylase"/>
</dbReference>
<keyword evidence="15" id="KW-0472">Membrane</keyword>
<organism evidence="27 28">
    <name type="scientific">Candidatus Muproteobacteria bacterium RBG_16_65_31</name>
    <dbReference type="NCBI Taxonomy" id="1817759"/>
    <lineage>
        <taxon>Bacteria</taxon>
        <taxon>Pseudomonadati</taxon>
        <taxon>Pseudomonadota</taxon>
        <taxon>Candidatus Muproteobacteria</taxon>
    </lineage>
</organism>
<evidence type="ECO:0000256" key="22">
    <source>
        <dbReference type="PIRNR" id="PIRNR002799"/>
    </source>
</evidence>
<evidence type="ECO:0000256" key="7">
    <source>
        <dbReference type="ARBA" id="ARBA00022475"/>
    </source>
</evidence>
<evidence type="ECO:0000256" key="9">
    <source>
        <dbReference type="ARBA" id="ARBA00022670"/>
    </source>
</evidence>
<accession>A0A1F6TJ51</accession>
<comment type="similarity">
    <text evidence="5 22">In the N-terminal section; belongs to the glycosyltransferase 51 family.</text>
</comment>
<dbReference type="InterPro" id="IPR012338">
    <property type="entry name" value="Beta-lactam/transpept-like"/>
</dbReference>
<dbReference type="Gene3D" id="3.30.2060.10">
    <property type="entry name" value="Penicillin-binding protein 1b domain"/>
    <property type="match status" value="1"/>
</dbReference>
<dbReference type="PANTHER" id="PTHR32282">
    <property type="entry name" value="BINDING PROTEIN TRANSPEPTIDASE, PUTATIVE-RELATED"/>
    <property type="match status" value="1"/>
</dbReference>
<evidence type="ECO:0000256" key="5">
    <source>
        <dbReference type="ARBA" id="ARBA00007739"/>
    </source>
</evidence>
<keyword evidence="12" id="KW-0378">Hydrolase</keyword>
<evidence type="ECO:0000256" key="20">
    <source>
        <dbReference type="ARBA" id="ARBA00034000"/>
    </source>
</evidence>
<feature type="domain" description="Glycosyl transferase family 51" evidence="25">
    <location>
        <begin position="137"/>
        <end position="307"/>
    </location>
</feature>
<feature type="active site" description="Acyl-ester intermediate; for transpeptidase activity" evidence="23">
    <location>
        <position position="440"/>
    </location>
</feature>
<keyword evidence="13 22" id="KW-0133">Cell shape</keyword>
<dbReference type="AlphaFoldDB" id="A0A1F6TJ51"/>
<evidence type="ECO:0000256" key="13">
    <source>
        <dbReference type="ARBA" id="ARBA00022960"/>
    </source>
</evidence>
<dbReference type="GO" id="GO:0006508">
    <property type="term" value="P:proteolysis"/>
    <property type="evidence" value="ECO:0007669"/>
    <property type="project" value="UniProtKB-KW"/>
</dbReference>
<evidence type="ECO:0000259" key="24">
    <source>
        <dbReference type="Pfam" id="PF00905"/>
    </source>
</evidence>
<dbReference type="GO" id="GO:0008955">
    <property type="term" value="F:peptidoglycan glycosyltransferase activity"/>
    <property type="evidence" value="ECO:0007669"/>
    <property type="project" value="UniProtKB-UniRule"/>
</dbReference>
<gene>
    <name evidence="27" type="ORF">A2V92_02335</name>
</gene>
<evidence type="ECO:0000256" key="15">
    <source>
        <dbReference type="ARBA" id="ARBA00023136"/>
    </source>
</evidence>
<reference evidence="27 28" key="1">
    <citation type="journal article" date="2016" name="Nat. Commun.">
        <title>Thousands of microbial genomes shed light on interconnected biogeochemical processes in an aquifer system.</title>
        <authorList>
            <person name="Anantharaman K."/>
            <person name="Brown C.T."/>
            <person name="Hug L.A."/>
            <person name="Sharon I."/>
            <person name="Castelle C.J."/>
            <person name="Probst A.J."/>
            <person name="Thomas B.C."/>
            <person name="Singh A."/>
            <person name="Wilkins M.J."/>
            <person name="Karaoz U."/>
            <person name="Brodie E.L."/>
            <person name="Williams K.H."/>
            <person name="Hubbard S.S."/>
            <person name="Banfield J.F."/>
        </authorList>
    </citation>
    <scope>NUCLEOTIDE SEQUENCE [LARGE SCALE GENOMIC DNA]</scope>
</reference>
<comment type="caution">
    <text evidence="27">The sequence shown here is derived from an EMBL/GenBank/DDBJ whole genome shotgun (WGS) entry which is preliminary data.</text>
</comment>
<evidence type="ECO:0000256" key="19">
    <source>
        <dbReference type="ARBA" id="ARBA00032454"/>
    </source>
</evidence>